<reference evidence="5" key="2">
    <citation type="journal article" date="2021" name="PeerJ">
        <title>Extensive microbial diversity within the chicken gut microbiome revealed by metagenomics and culture.</title>
        <authorList>
            <person name="Gilroy R."/>
            <person name="Ravi A."/>
            <person name="Getino M."/>
            <person name="Pursley I."/>
            <person name="Horton D.L."/>
            <person name="Alikhan N.F."/>
            <person name="Baker D."/>
            <person name="Gharbi K."/>
            <person name="Hall N."/>
            <person name="Watson M."/>
            <person name="Adriaenssens E.M."/>
            <person name="Foster-Nyarko E."/>
            <person name="Jarju S."/>
            <person name="Secka A."/>
            <person name="Antonio M."/>
            <person name="Oren A."/>
            <person name="Chaudhuri R.R."/>
            <person name="La Ragione R."/>
            <person name="Hildebrand F."/>
            <person name="Pallen M.J."/>
        </authorList>
    </citation>
    <scope>NUCLEOTIDE SEQUENCE</scope>
    <source>
        <strain evidence="5">CHK152-2871</strain>
    </source>
</reference>
<name>A0A9D1FHR5_9BACT</name>
<sequence length="353" mass="40903">MDEQKRYKILIVDDEPDNLALLYRTLRGKYEITKASSAIEALRILKDNEFNCILSDHKMPQMDGVEFLRRTYEVCPNTTRLLVTAYSDVKILIDAINYAKIYRYIKKPFNPDELLHIVEASLEYHQLKVDNENLIKDLKELFSGTIKAIIEALDAKDSFTLGRSRRVTFYSLKMAEKLNINNAEKGRIELAGLLHDIGMIGVAEDILNKSQKLTQEEFEEIKKHVQHSVKILEDIKQLYEVIEIIKYHHEYYDGNGYPYGLKGDEIPLGSRVIALADAYDSMVSHRAYRPSLSSDEAMKIIEERAGTQFDPELVKLFKEVLPDALKEVQEYEEKMKFKENFHTDVEVKTEGRN</sequence>
<dbReference type="Gene3D" id="1.10.3210.10">
    <property type="entry name" value="Hypothetical protein af1432"/>
    <property type="match status" value="1"/>
</dbReference>
<dbReference type="InterPro" id="IPR011006">
    <property type="entry name" value="CheY-like_superfamily"/>
</dbReference>
<dbReference type="Proteomes" id="UP000886865">
    <property type="component" value="Unassembled WGS sequence"/>
</dbReference>
<proteinExistence type="predicted"/>
<dbReference type="GO" id="GO:0000160">
    <property type="term" value="P:phosphorelay signal transduction system"/>
    <property type="evidence" value="ECO:0007669"/>
    <property type="project" value="InterPro"/>
</dbReference>
<dbReference type="Gene3D" id="3.40.50.2300">
    <property type="match status" value="1"/>
</dbReference>
<accession>A0A9D1FHR5</accession>
<dbReference type="PROSITE" id="PS51832">
    <property type="entry name" value="HD_GYP"/>
    <property type="match status" value="1"/>
</dbReference>
<reference evidence="5" key="1">
    <citation type="submission" date="2020-10" db="EMBL/GenBank/DDBJ databases">
        <authorList>
            <person name="Gilroy R."/>
        </authorList>
    </citation>
    <scope>NUCLEOTIDE SEQUENCE</scope>
    <source>
        <strain evidence="5">CHK152-2871</strain>
    </source>
</reference>
<dbReference type="InterPro" id="IPR003607">
    <property type="entry name" value="HD/PDEase_dom"/>
</dbReference>
<dbReference type="PANTHER" id="PTHR45228">
    <property type="entry name" value="CYCLIC DI-GMP PHOSPHODIESTERASE TM_0186-RELATED"/>
    <property type="match status" value="1"/>
</dbReference>
<keyword evidence="1" id="KW-0597">Phosphoprotein</keyword>
<dbReference type="EMBL" id="DVJQ01000016">
    <property type="protein sequence ID" value="HIS73724.1"/>
    <property type="molecule type" value="Genomic_DNA"/>
</dbReference>
<dbReference type="InterPro" id="IPR052020">
    <property type="entry name" value="Cyclic_di-GMP/3'3'-cGAMP_PDE"/>
</dbReference>
<dbReference type="CDD" id="cd17569">
    <property type="entry name" value="REC_HupR-like"/>
    <property type="match status" value="1"/>
</dbReference>
<evidence type="ECO:0000256" key="1">
    <source>
        <dbReference type="PROSITE-ProRule" id="PRU00169"/>
    </source>
</evidence>
<evidence type="ECO:0000313" key="5">
    <source>
        <dbReference type="EMBL" id="HIS73724.1"/>
    </source>
</evidence>
<dbReference type="InterPro" id="IPR006675">
    <property type="entry name" value="HDIG_dom"/>
</dbReference>
<dbReference type="SMART" id="SM00448">
    <property type="entry name" value="REC"/>
    <property type="match status" value="1"/>
</dbReference>
<evidence type="ECO:0000313" key="6">
    <source>
        <dbReference type="Proteomes" id="UP000886865"/>
    </source>
</evidence>
<evidence type="ECO:0000259" key="4">
    <source>
        <dbReference type="PROSITE" id="PS51832"/>
    </source>
</evidence>
<dbReference type="InterPro" id="IPR006674">
    <property type="entry name" value="HD_domain"/>
</dbReference>
<dbReference type="Pfam" id="PF13487">
    <property type="entry name" value="HD_5"/>
    <property type="match status" value="1"/>
</dbReference>
<feature type="domain" description="HD" evidence="3">
    <location>
        <begin position="160"/>
        <end position="282"/>
    </location>
</feature>
<dbReference type="SUPFAM" id="SSF109604">
    <property type="entry name" value="HD-domain/PDEase-like"/>
    <property type="match status" value="1"/>
</dbReference>
<dbReference type="SMART" id="SM00471">
    <property type="entry name" value="HDc"/>
    <property type="match status" value="1"/>
</dbReference>
<evidence type="ECO:0000259" key="3">
    <source>
        <dbReference type="PROSITE" id="PS51831"/>
    </source>
</evidence>
<dbReference type="InterPro" id="IPR037522">
    <property type="entry name" value="HD_GYP_dom"/>
</dbReference>
<dbReference type="AlphaFoldDB" id="A0A9D1FHR5"/>
<dbReference type="PROSITE" id="PS50110">
    <property type="entry name" value="RESPONSE_REGULATORY"/>
    <property type="match status" value="1"/>
</dbReference>
<dbReference type="SUPFAM" id="SSF52172">
    <property type="entry name" value="CheY-like"/>
    <property type="match status" value="1"/>
</dbReference>
<dbReference type="Pfam" id="PF00072">
    <property type="entry name" value="Response_reg"/>
    <property type="match status" value="1"/>
</dbReference>
<dbReference type="CDD" id="cd00077">
    <property type="entry name" value="HDc"/>
    <property type="match status" value="1"/>
</dbReference>
<feature type="domain" description="Response regulatory" evidence="2">
    <location>
        <begin position="8"/>
        <end position="122"/>
    </location>
</feature>
<evidence type="ECO:0000259" key="2">
    <source>
        <dbReference type="PROSITE" id="PS50110"/>
    </source>
</evidence>
<feature type="domain" description="HD-GYP" evidence="4">
    <location>
        <begin position="138"/>
        <end position="333"/>
    </location>
</feature>
<organism evidence="5 6">
    <name type="scientific">Candidatus Galligastranaerophilus intestinavium</name>
    <dbReference type="NCBI Taxonomy" id="2840836"/>
    <lineage>
        <taxon>Bacteria</taxon>
        <taxon>Candidatus Galligastranaerophilus</taxon>
    </lineage>
</organism>
<dbReference type="NCBIfam" id="TIGR00277">
    <property type="entry name" value="HDIG"/>
    <property type="match status" value="1"/>
</dbReference>
<dbReference type="PANTHER" id="PTHR45228:SF8">
    <property type="entry name" value="TWO-COMPONENT RESPONSE REGULATOR-RELATED"/>
    <property type="match status" value="1"/>
</dbReference>
<comment type="caution">
    <text evidence="5">The sequence shown here is derived from an EMBL/GenBank/DDBJ whole genome shotgun (WGS) entry which is preliminary data.</text>
</comment>
<gene>
    <name evidence="5" type="ORF">IAA86_01730</name>
</gene>
<feature type="modified residue" description="4-aspartylphosphate" evidence="1">
    <location>
        <position position="56"/>
    </location>
</feature>
<protein>
    <submittedName>
        <fullName evidence="5">HD domain-containing protein</fullName>
    </submittedName>
</protein>
<dbReference type="PROSITE" id="PS51831">
    <property type="entry name" value="HD"/>
    <property type="match status" value="1"/>
</dbReference>
<dbReference type="InterPro" id="IPR001789">
    <property type="entry name" value="Sig_transdc_resp-reg_receiver"/>
</dbReference>